<keyword evidence="1" id="KW-1133">Transmembrane helix</keyword>
<keyword evidence="1" id="KW-0472">Membrane</keyword>
<dbReference type="Proteomes" id="UP001558101">
    <property type="component" value="Unassembled WGS sequence"/>
</dbReference>
<comment type="caution">
    <text evidence="2">The sequence shown here is derived from an EMBL/GenBank/DDBJ whole genome shotgun (WGS) entry which is preliminary data.</text>
</comment>
<evidence type="ECO:0000313" key="3">
    <source>
        <dbReference type="Proteomes" id="UP001558101"/>
    </source>
</evidence>
<gene>
    <name evidence="2" type="ORF">AB4M04_01505</name>
</gene>
<keyword evidence="1" id="KW-0812">Transmembrane</keyword>
<keyword evidence="3" id="KW-1185">Reference proteome</keyword>
<organism evidence="2 3">
    <name type="scientific">Serratia quinivorans</name>
    <dbReference type="NCBI Taxonomy" id="137545"/>
    <lineage>
        <taxon>Bacteria</taxon>
        <taxon>Pseudomonadati</taxon>
        <taxon>Pseudomonadota</taxon>
        <taxon>Gammaproteobacteria</taxon>
        <taxon>Enterobacterales</taxon>
        <taxon>Yersiniaceae</taxon>
        <taxon>Serratia</taxon>
    </lineage>
</organism>
<name>A0ABV3UBF3_9GAMM</name>
<dbReference type="EMBL" id="JBFQXQ010000001">
    <property type="protein sequence ID" value="MEX3170759.1"/>
    <property type="molecule type" value="Genomic_DNA"/>
</dbReference>
<accession>A0ABV3UBF3</accession>
<reference evidence="2 3" key="1">
    <citation type="submission" date="2024-07" db="EMBL/GenBank/DDBJ databases">
        <title>Genomes of novel Serratia strains from suburban soil.</title>
        <authorList>
            <person name="Markert E.X."/>
            <person name="Severe K."/>
            <person name="Severe L."/>
            <person name="Twing K.I."/>
            <person name="Ward L.M."/>
        </authorList>
    </citation>
    <scope>NUCLEOTIDE SEQUENCE [LARGE SCALE GENOMIC DNA]</scope>
    <source>
        <strain evidence="2 3">3C-UT</strain>
    </source>
</reference>
<feature type="transmembrane region" description="Helical" evidence="1">
    <location>
        <begin position="12"/>
        <end position="33"/>
    </location>
</feature>
<dbReference type="RefSeq" id="WP_368453051.1">
    <property type="nucleotide sequence ID" value="NZ_JBFQXQ010000001.1"/>
</dbReference>
<protein>
    <submittedName>
        <fullName evidence="2">Uncharacterized protein</fullName>
    </submittedName>
</protein>
<sequence length="60" mass="6610">MTRLFNFVGKWLLIAAVILGIKQALILAGLTPAGPSLSELMKPEPAPIVFTIQDYRRNQS</sequence>
<evidence type="ECO:0000256" key="1">
    <source>
        <dbReference type="SAM" id="Phobius"/>
    </source>
</evidence>
<proteinExistence type="predicted"/>
<evidence type="ECO:0000313" key="2">
    <source>
        <dbReference type="EMBL" id="MEX3170759.1"/>
    </source>
</evidence>